<evidence type="ECO:0000313" key="3">
    <source>
        <dbReference type="Proteomes" id="UP000030780"/>
    </source>
</evidence>
<name>M7WWI9_ENTHI</name>
<proteinExistence type="predicted"/>
<sequence>MLNNLDNTTNKQEREPLIERLKHPTVIQTICNTVCMSLFTVIFIIIYIILKLGLSDIIEK</sequence>
<protein>
    <submittedName>
        <fullName evidence="2">Uncharacterized protein</fullName>
    </submittedName>
</protein>
<dbReference type="VEuPathDB" id="AmoebaDB:KM1_255820"/>
<accession>M7WWI9</accession>
<evidence type="ECO:0000256" key="1">
    <source>
        <dbReference type="SAM" id="Phobius"/>
    </source>
</evidence>
<dbReference type="EMBL" id="KB637605">
    <property type="protein sequence ID" value="EMS15749.1"/>
    <property type="molecule type" value="Genomic_DNA"/>
</dbReference>
<feature type="transmembrane region" description="Helical" evidence="1">
    <location>
        <begin position="26"/>
        <end position="50"/>
    </location>
</feature>
<keyword evidence="1" id="KW-1133">Transmembrane helix</keyword>
<dbReference type="Proteomes" id="UP000030780">
    <property type="component" value="Unassembled WGS sequence"/>
</dbReference>
<dbReference type="AlphaFoldDB" id="M7WWI9"/>
<evidence type="ECO:0000313" key="2">
    <source>
        <dbReference type="EMBL" id="EMS15749.1"/>
    </source>
</evidence>
<reference evidence="2 3" key="1">
    <citation type="submission" date="2013-01" db="EMBL/GenBank/DDBJ databases">
        <authorList>
            <person name="Inman J."/>
            <person name="Zafar N."/>
            <person name="Lorenzi H."/>
            <person name="Caler E."/>
        </authorList>
    </citation>
    <scope>NUCLEOTIDE SEQUENCE [LARGE SCALE GENOMIC DNA]</scope>
    <source>
        <strain evidence="2 3">HM-3:IMSS</strain>
    </source>
</reference>
<keyword evidence="1" id="KW-0812">Transmembrane</keyword>
<keyword evidence="1" id="KW-0472">Membrane</keyword>
<gene>
    <name evidence="2" type="ORF">KM1_255820</name>
</gene>
<organism evidence="2 3">
    <name type="scientific">Entamoeba histolytica HM-3:IMSS</name>
    <dbReference type="NCBI Taxonomy" id="885315"/>
    <lineage>
        <taxon>Eukaryota</taxon>
        <taxon>Amoebozoa</taxon>
        <taxon>Evosea</taxon>
        <taxon>Archamoebae</taxon>
        <taxon>Mastigamoebida</taxon>
        <taxon>Entamoebidae</taxon>
        <taxon>Entamoeba</taxon>
    </lineage>
</organism>